<sequence>MHKSSSVQNVKFEVEAGTAWLETPPPHYAPIGSLLRTKGNTELMDTITTCCGKCQCAVHPSTYNNLPTRTKVRADRNQLFTWLGLILTA</sequence>
<reference evidence="1" key="1">
    <citation type="submission" date="2021-10" db="EMBL/GenBank/DDBJ databases">
        <title>Tropical sea cucumber genome reveals ecological adaptation and Cuvierian tubules defense mechanism.</title>
        <authorList>
            <person name="Chen T."/>
        </authorList>
    </citation>
    <scope>NUCLEOTIDE SEQUENCE</scope>
    <source>
        <strain evidence="1">Nanhai2018</strain>
        <tissue evidence="1">Muscle</tissue>
    </source>
</reference>
<comment type="caution">
    <text evidence="1">The sequence shown here is derived from an EMBL/GenBank/DDBJ whole genome shotgun (WGS) entry which is preliminary data.</text>
</comment>
<name>A0A9Q1HGQ3_HOLLE</name>
<organism evidence="1 2">
    <name type="scientific">Holothuria leucospilota</name>
    <name type="common">Black long sea cucumber</name>
    <name type="synonym">Mertensiothuria leucospilota</name>
    <dbReference type="NCBI Taxonomy" id="206669"/>
    <lineage>
        <taxon>Eukaryota</taxon>
        <taxon>Metazoa</taxon>
        <taxon>Echinodermata</taxon>
        <taxon>Eleutherozoa</taxon>
        <taxon>Echinozoa</taxon>
        <taxon>Holothuroidea</taxon>
        <taxon>Aspidochirotacea</taxon>
        <taxon>Aspidochirotida</taxon>
        <taxon>Holothuriidae</taxon>
        <taxon>Holothuria</taxon>
    </lineage>
</organism>
<keyword evidence="2" id="KW-1185">Reference proteome</keyword>
<evidence type="ECO:0000313" key="2">
    <source>
        <dbReference type="Proteomes" id="UP001152320"/>
    </source>
</evidence>
<dbReference type="AlphaFoldDB" id="A0A9Q1HGQ3"/>
<evidence type="ECO:0000313" key="1">
    <source>
        <dbReference type="EMBL" id="KAJ8045210.1"/>
    </source>
</evidence>
<proteinExistence type="predicted"/>
<dbReference type="EMBL" id="JAIZAY010000003">
    <property type="protein sequence ID" value="KAJ8045210.1"/>
    <property type="molecule type" value="Genomic_DNA"/>
</dbReference>
<accession>A0A9Q1HGQ3</accession>
<gene>
    <name evidence="1" type="ORF">HOLleu_08166</name>
</gene>
<dbReference type="Proteomes" id="UP001152320">
    <property type="component" value="Chromosome 3"/>
</dbReference>
<protein>
    <submittedName>
        <fullName evidence="1">Uncharacterized protein</fullName>
    </submittedName>
</protein>